<protein>
    <recommendedName>
        <fullName evidence="3">HicB family protein</fullName>
    </recommendedName>
</protein>
<evidence type="ECO:0008006" key="3">
    <source>
        <dbReference type="Google" id="ProtNLM"/>
    </source>
</evidence>
<accession>A0A1I0G3C0</accession>
<dbReference type="AlphaFoldDB" id="A0A1I0G3C0"/>
<proteinExistence type="predicted"/>
<sequence length="102" mass="11593">MQYHDKACSGYGCYCSSNAKPNRGISCIIRRSAQEKAYSVIAKRDGTSLNQFISMAVAEKISALETEEFFRERAKRADLKMFEEILYRRGGEAPREGDEVEK</sequence>
<gene>
    <name evidence="1" type="ORF">SAMN05216326_1505</name>
</gene>
<name>A0A1I0G3C0_9PROT</name>
<evidence type="ECO:0000313" key="1">
    <source>
        <dbReference type="EMBL" id="SET64383.1"/>
    </source>
</evidence>
<organism evidence="1 2">
    <name type="scientific">Nitrosomonas marina</name>
    <dbReference type="NCBI Taxonomy" id="917"/>
    <lineage>
        <taxon>Bacteria</taxon>
        <taxon>Pseudomonadati</taxon>
        <taxon>Pseudomonadota</taxon>
        <taxon>Betaproteobacteria</taxon>
        <taxon>Nitrosomonadales</taxon>
        <taxon>Nitrosomonadaceae</taxon>
        <taxon>Nitrosomonas</taxon>
    </lineage>
</organism>
<keyword evidence="2" id="KW-1185">Reference proteome</keyword>
<reference evidence="2" key="1">
    <citation type="submission" date="2016-10" db="EMBL/GenBank/DDBJ databases">
        <authorList>
            <person name="Varghese N."/>
            <person name="Submissions S."/>
        </authorList>
    </citation>
    <scope>NUCLEOTIDE SEQUENCE [LARGE SCALE GENOMIC DNA]</scope>
    <source>
        <strain evidence="2">Nm71</strain>
    </source>
</reference>
<dbReference type="Proteomes" id="UP000199345">
    <property type="component" value="Unassembled WGS sequence"/>
</dbReference>
<evidence type="ECO:0000313" key="2">
    <source>
        <dbReference type="Proteomes" id="UP000199345"/>
    </source>
</evidence>
<dbReference type="RefSeq" id="WP_218142999.1">
    <property type="nucleotide sequence ID" value="NZ_FOIA01000050.1"/>
</dbReference>
<dbReference type="EMBL" id="FOIA01000050">
    <property type="protein sequence ID" value="SET64383.1"/>
    <property type="molecule type" value="Genomic_DNA"/>
</dbReference>